<sequence length="3008" mass="320069">MKRFMKKDNRGFTLVETIVTLIILVILLSVAGLGLTAYIRHANYIRNNNYAETIFYAAQTSLTHYKANGQLKDLQVLMDDESKNGANKGMVDISRIKNPEIAGDQYENRLYYLMISKDSTRKDEASQALLDLLSDYIYDSSILDASICLEFDPYDGTVYSAIYSDRQKAFTYGESSDSETGISDRSEEFRKDKSIGFYNVDMSNAAPGSKGKTSVSRVQLVNDERLTLNWAMSKEFEHLSSFLSYSIDIYDSDAKKPLLSLAVNSDVSGQPEKDNWIKAYEPDEDSLPGITDTRNRIYCDVTWHSYDAVGNDVQKVIPSVPFYAYGEEDNSLTIVLDALDLAALKAPAPDEVDQDTNTEKETFSITRLGLQAENIYARVQASGKPYKTSAWKQSGPENALFADKKTDEKEPGAVTYTVKNFRHLNNIRYTEEAKETAAEKITYIQAQDLIWAGEKGILERGYVYENGQKPEGIAISPEFPEGAAAAFVPIPELKRNSAVKVETGLLRKKYKINGLLLYEAPSLTAEPAGYLGLFRINSGTVENLTFRTAVAAGEDYVGIVCGWNAGNLAGINVAGNVSGGNYVGGIAGYMEPPAVAGTGAGARAEKCESYAAVKGREADSFYIGGIAGYNKGGTIKECISAPAGNPYDEEGRLDSAKLTGMFVGGIVGYNDHGYIENCGTVNRDENEKNAAAYVIGNRFVGGIAGYNAGKAEADGGEYMIAGSRKNQAGVVGTEYVGGIIGVNGELDIPDDFKPDQAAPDFEEQVKAIRPLNRFSKEVVVKGWVNEGIITACGYVEDDTVTDPMASDVERPGYAGGIAGFNAGILEGCYSKVNSANNGKDLVDEAYILGGTGDYAGGIAGYNCGYIDSGESELIVRSIVGGRNYVGGVVGANAQAEDTASGSDSAYSGRITGYVLGGGYIRGENFTGGYIGLNTTSALFTDIAGKQNRIQSNPNLVEGSYYVGGAFGGLIMAADADQEIVIDCSVNNFLGDVVSQDTEQPEKGACAGGYAGYTCLTLNDRSATARIGDMVRRLSAPGSVEDILAEDLAGSHTDGRLVFEGRTDEYNNRLKGVTAPLYAGGVVGYNVPYTRMEIRNIQNSAIVQAQRAVADPALDSREDVTFSYAGGIAGIVTQKMVIDNCRNVENGKVLAKGYYTGGLAEVNLGTIRNCGNIGSLSGSDHIGSVAGLNKGTVQKCTLTGQVTGGSDVGGLVAYNDEEGLILDSGVSYKGQDSAVRGTGKNVGGVAAQNRGTITACFIRSSVGVSGTGENIGGITGLNLPEGRIYQTAAYADDKPVVAGADNVGGLAGYNQGNLRGVRDSDDQMLLSYDVQATSGRAGGIAGYQDQTGQISGWITSGTVQSDSGLAGGISAENGGRILNCTYAGIVRASGDVGGITARNNENARIESSRCKSFVETVQVQGAGYVGGIAGWNNGMIKGCWLDSAINVSNSLTAKAENYIGGIAGYNQAVIEDAGRTGNVKQVTDAVIVSNVNGSSIGGVAGYNGPGAQIRSSDGQIRVMDPSVELGAQSLKGNIGGITGANLGNISDYSYAGTVSTYTGGTAYGIGGIAGINGSDTQEAVIENCYLDGTVIGKTSSTFDNKLSGGFLERGQDAVFAGGIAGQNKKMGTIRGSGLKSTANSEVSLMVANGYSGGITGDNYGIITDSGASGYEDSSFPVWLGDRAADNKNGRGILGGITGINGPTGRLTGCSTGSDWNIVNNYSKTEGDYAGGIAGVNQSGYEILECENRAVVYGGWGAGGIVGGQVNRLNSGTLISKCTNRGSVNTTYSDSGGIVGHWRDLGGTVSECVNYGEISTNGNDSDAGKSLLSVGGIIGSGWINQNGIKINVIRCGNEGSIHGKNTGNMSVAGICGAFNTNQNKLNLFIADCYNAGLIGNSKGERASGITAGAGKKANLNIKLYRCVNYGLGSDTGKSFYGIGDISGSTFDMNYCLNTSKTTMASGLNGKNNYYIGYDKGQNNSGPPYQLSYYNNSGKKNFWNDTNCSANEPQAQLTLKTDSKDWAKLQFQKLYLPDEYGYDASQIKQDFSQSSTVHRDFNGDFDIYRLVYSDPAGALKQLNMPWTAQVTPGTDDFYTLSWKPDTATQLYTDRYEIVITGKKDGDGAPVFTKTIYASGMQDLMEFRLGEECDTFDISIRAVCDDGRYAASDVITLKDQKARKTLPAPELVLYLGYQSAGRIEGNLMIENQEDYADIPGWKIEVYSGNSTTPLTDSKTGQKSINQNNDHIYTQGSTADYTFRAVASADGYNSSQFSSMQYIMSPNSVLKAAVTNQGTFRGTSSEDFKYQMQMRMQDTGSHRSIVYRVDMIIRDQTAGKDSGRVIASSIASLQRNGALADVELELTSEEQIDALMNRGAGEEVIIRYYPWESGIAKYYYPKNGQMQSTVLEHLNDYSSYGEYAAKGLPARREPAPQIDPNYTVDESTGRAVYRFQWDQGNLNPNGYEVMLTGYSGAAGAEIQTVLYPRQKLNTNLLQIDGTNWNYSRVELSVTRNGQEGVSVSSTGSAVYPLTLRLPSVTRPTASLTDVDELKYRISWSGLTDTSALAGYTLIFTKQGDTSVKASVSVGAAVTQKEVQIESGELSAFKAGDTILVSVTAVAKPNSGYQNSYASDAVTVIVPARMEPPAVSGFGMYHQNSSGTDQEAGSYPNLPLDEFENPGFKFRVTGAAGDGYYKCEYAVRDGKTSDYEPGGTDTESAVMRGTLSSSELTFGNLSAGADRAALGPENAGKYLWLRVRSASDGQVSSNWTGWQIYQLPKGLLDVPSWTYAEQTVEHSETRVLGLDGASSVEKIRVNHPVLSFRPVRFAKQYDLELIQQKEAGDGSGGPSQEETYRFRIGVDSGGAPAVNVLNADGSLGAGLTGASRPDAPQTQVFTLYENTLTGTDTAVQGTYQYTLKLQAVLSVTTDSTGNISYQLQLPDGSEVDASGNEKGGIHENTKPYAPTRKAVIQAVPDDTGRYEVMEKSAWIQTDSGYDIINEPVPSGRSAETGGDANG</sequence>
<protein>
    <submittedName>
        <fullName evidence="3">Type II secretion system GspH family protein</fullName>
    </submittedName>
</protein>
<dbReference type="RefSeq" id="WP_238722839.1">
    <property type="nucleotide sequence ID" value="NZ_JAHQCW010000042.1"/>
</dbReference>
<accession>A0A949NGE5</accession>
<organism evidence="3 4">
    <name type="scientific">Diplocloster agilis</name>
    <dbReference type="NCBI Taxonomy" id="2850323"/>
    <lineage>
        <taxon>Bacteria</taxon>
        <taxon>Bacillati</taxon>
        <taxon>Bacillota</taxon>
        <taxon>Clostridia</taxon>
        <taxon>Lachnospirales</taxon>
        <taxon>Lachnospiraceae</taxon>
        <taxon>Diplocloster</taxon>
    </lineage>
</organism>
<keyword evidence="2" id="KW-0472">Membrane</keyword>
<dbReference type="PROSITE" id="PS00409">
    <property type="entry name" value="PROKAR_NTER_METHYL"/>
    <property type="match status" value="1"/>
</dbReference>
<feature type="transmembrane region" description="Helical" evidence="2">
    <location>
        <begin position="12"/>
        <end position="39"/>
    </location>
</feature>
<comment type="caution">
    <text evidence="3">The sequence shown here is derived from an EMBL/GenBank/DDBJ whole genome shotgun (WGS) entry which is preliminary data.</text>
</comment>
<evidence type="ECO:0000256" key="2">
    <source>
        <dbReference type="SAM" id="Phobius"/>
    </source>
</evidence>
<proteinExistence type="predicted"/>
<gene>
    <name evidence="3" type="ORF">KTH89_19775</name>
</gene>
<evidence type="ECO:0000256" key="1">
    <source>
        <dbReference type="SAM" id="MobiDB-lite"/>
    </source>
</evidence>
<dbReference type="NCBIfam" id="TIGR02532">
    <property type="entry name" value="IV_pilin_GFxxxE"/>
    <property type="match status" value="1"/>
</dbReference>
<keyword evidence="2" id="KW-0812">Transmembrane</keyword>
<name>A0A949NGE5_9FIRM</name>
<dbReference type="Gene3D" id="2.160.20.110">
    <property type="match status" value="4"/>
</dbReference>
<dbReference type="Pfam" id="PF07963">
    <property type="entry name" value="N_methyl"/>
    <property type="match status" value="1"/>
</dbReference>
<keyword evidence="4" id="KW-1185">Reference proteome</keyword>
<dbReference type="Proteomes" id="UP000712157">
    <property type="component" value="Unassembled WGS sequence"/>
</dbReference>
<feature type="region of interest" description="Disordered" evidence="1">
    <location>
        <begin position="2988"/>
        <end position="3008"/>
    </location>
</feature>
<reference evidence="3" key="1">
    <citation type="submission" date="2021-06" db="EMBL/GenBank/DDBJ databases">
        <title>Description of novel taxa of the family Lachnospiraceae.</title>
        <authorList>
            <person name="Chaplin A.V."/>
            <person name="Sokolova S.R."/>
            <person name="Pikina A.P."/>
            <person name="Korzhanova M."/>
            <person name="Belova V."/>
            <person name="Korostin D."/>
            <person name="Efimov B.A."/>
        </authorList>
    </citation>
    <scope>NUCLEOTIDE SEQUENCE</scope>
    <source>
        <strain evidence="3">ASD5720</strain>
    </source>
</reference>
<keyword evidence="2" id="KW-1133">Transmembrane helix</keyword>
<evidence type="ECO:0000313" key="4">
    <source>
        <dbReference type="Proteomes" id="UP000712157"/>
    </source>
</evidence>
<dbReference type="EMBL" id="JAHQCW010000042">
    <property type="protein sequence ID" value="MBU9738784.1"/>
    <property type="molecule type" value="Genomic_DNA"/>
</dbReference>
<dbReference type="InterPro" id="IPR012902">
    <property type="entry name" value="N_methyl_site"/>
</dbReference>
<evidence type="ECO:0000313" key="3">
    <source>
        <dbReference type="EMBL" id="MBU9738784.1"/>
    </source>
</evidence>